<evidence type="ECO:0008006" key="2">
    <source>
        <dbReference type="Google" id="ProtNLM"/>
    </source>
</evidence>
<reference evidence="1" key="1">
    <citation type="journal article" date="2020" name="Nature">
        <title>Giant virus diversity and host interactions through global metagenomics.</title>
        <authorList>
            <person name="Schulz F."/>
            <person name="Roux S."/>
            <person name="Paez-Espino D."/>
            <person name="Jungbluth S."/>
            <person name="Walsh D.A."/>
            <person name="Denef V.J."/>
            <person name="McMahon K.D."/>
            <person name="Konstantinidis K.T."/>
            <person name="Eloe-Fadrosh E.A."/>
            <person name="Kyrpides N.C."/>
            <person name="Woyke T."/>
        </authorList>
    </citation>
    <scope>NUCLEOTIDE SEQUENCE</scope>
    <source>
        <strain evidence="1">GVMAG-M-3300023184-168</strain>
    </source>
</reference>
<accession>A0A6C0HU20</accession>
<evidence type="ECO:0000313" key="1">
    <source>
        <dbReference type="EMBL" id="QHT83645.1"/>
    </source>
</evidence>
<dbReference type="AlphaFoldDB" id="A0A6C0HU20"/>
<sequence>MLKRSNSSKSLNSSKEVLIKNILTKPLTIKKITIKNKTMKSRKPMIVDEEYRDAAVSWVLHSIKDVLGLEDNRKEVIKRFIPNIPNEDHIRTFDAYVEYETGEEDKKRKKEKKGNKEQYDTNYELKLKEIRDYCTEVMQLENYVVFTATNIEEFQEYGKDSETHYQTFIVDNIKKVLYVIDPAKKNGKEYGIYIPQVAIEIIMPFFRENEKNYKTKFVKLKFPAQTNDSVEEADIFCQSWSLYILIEFLKDNNKDNLRDITINIPESQKERYNILLKFFKDVFSSIPSLQSDLKRIFEREIQEGKPDKYKKFINIDPYSLLMDMKTSEMS</sequence>
<organism evidence="1">
    <name type="scientific">viral metagenome</name>
    <dbReference type="NCBI Taxonomy" id="1070528"/>
    <lineage>
        <taxon>unclassified sequences</taxon>
        <taxon>metagenomes</taxon>
        <taxon>organismal metagenomes</taxon>
    </lineage>
</organism>
<protein>
    <recommendedName>
        <fullName evidence="2">Ubiquitin-like protease family profile domain-containing protein</fullName>
    </recommendedName>
</protein>
<name>A0A6C0HU20_9ZZZZ</name>
<dbReference type="EMBL" id="MN740010">
    <property type="protein sequence ID" value="QHT83645.1"/>
    <property type="molecule type" value="Genomic_DNA"/>
</dbReference>
<proteinExistence type="predicted"/>